<dbReference type="AlphaFoldDB" id="A0A5C2SD29"/>
<dbReference type="Pfam" id="PF12937">
    <property type="entry name" value="F-box-like"/>
    <property type="match status" value="1"/>
</dbReference>
<reference evidence="2" key="1">
    <citation type="journal article" date="2018" name="Genome Biol. Evol.">
        <title>Genomics and development of Lentinus tigrinus, a white-rot wood-decaying mushroom with dimorphic fruiting bodies.</title>
        <authorList>
            <person name="Wu B."/>
            <person name="Xu Z."/>
            <person name="Knudson A."/>
            <person name="Carlson A."/>
            <person name="Chen N."/>
            <person name="Kovaka S."/>
            <person name="LaButti K."/>
            <person name="Lipzen A."/>
            <person name="Pennachio C."/>
            <person name="Riley R."/>
            <person name="Schakwitz W."/>
            <person name="Umezawa K."/>
            <person name="Ohm R.A."/>
            <person name="Grigoriev I.V."/>
            <person name="Nagy L.G."/>
            <person name="Gibbons J."/>
            <person name="Hibbett D."/>
        </authorList>
    </citation>
    <scope>NUCLEOTIDE SEQUENCE [LARGE SCALE GENOMIC DNA]</scope>
    <source>
        <strain evidence="2">ALCF2SS1-6</strain>
    </source>
</reference>
<dbReference type="SUPFAM" id="SSF81383">
    <property type="entry name" value="F-box domain"/>
    <property type="match status" value="1"/>
</dbReference>
<evidence type="ECO:0000313" key="3">
    <source>
        <dbReference type="Proteomes" id="UP000313359"/>
    </source>
</evidence>
<evidence type="ECO:0000313" key="2">
    <source>
        <dbReference type="EMBL" id="RPD61620.1"/>
    </source>
</evidence>
<protein>
    <recommendedName>
        <fullName evidence="1">F-box domain-containing protein</fullName>
    </recommendedName>
</protein>
<accession>A0A5C2SD29</accession>
<dbReference type="PROSITE" id="PS50181">
    <property type="entry name" value="FBOX"/>
    <property type="match status" value="1"/>
</dbReference>
<evidence type="ECO:0000259" key="1">
    <source>
        <dbReference type="PROSITE" id="PS50181"/>
    </source>
</evidence>
<dbReference type="InterPro" id="IPR001810">
    <property type="entry name" value="F-box_dom"/>
</dbReference>
<feature type="domain" description="F-box" evidence="1">
    <location>
        <begin position="60"/>
        <end position="109"/>
    </location>
</feature>
<dbReference type="Gene3D" id="1.20.1280.50">
    <property type="match status" value="1"/>
</dbReference>
<gene>
    <name evidence="2" type="ORF">L227DRAFT_55685</name>
</gene>
<dbReference type="OrthoDB" id="2758415at2759"/>
<dbReference type="InterPro" id="IPR036047">
    <property type="entry name" value="F-box-like_dom_sf"/>
</dbReference>
<keyword evidence="3" id="KW-1185">Reference proteome</keyword>
<sequence>MVDSSSRRPPLPPDDLALLAGLPPPELGAAAESRIQVYRKMIEDMNGYIFQLISIQNTTVPLHATLPPEVLLNVFRHVSPTRRADIRLTHVCKLWRDLIHRTPEFWADMLGAKAVASRLDYHESNTPLSLTTFIERSSPAPYKLNLYEDLSILTKIPSHISRIYSLSRSWGPTRYIIWRRS</sequence>
<organism evidence="2 3">
    <name type="scientific">Lentinus tigrinus ALCF2SS1-6</name>
    <dbReference type="NCBI Taxonomy" id="1328759"/>
    <lineage>
        <taxon>Eukaryota</taxon>
        <taxon>Fungi</taxon>
        <taxon>Dikarya</taxon>
        <taxon>Basidiomycota</taxon>
        <taxon>Agaricomycotina</taxon>
        <taxon>Agaricomycetes</taxon>
        <taxon>Polyporales</taxon>
        <taxon>Polyporaceae</taxon>
        <taxon>Lentinus</taxon>
    </lineage>
</organism>
<dbReference type="EMBL" id="ML122261">
    <property type="protein sequence ID" value="RPD61620.1"/>
    <property type="molecule type" value="Genomic_DNA"/>
</dbReference>
<name>A0A5C2SD29_9APHY</name>
<proteinExistence type="predicted"/>
<dbReference type="Proteomes" id="UP000313359">
    <property type="component" value="Unassembled WGS sequence"/>
</dbReference>